<dbReference type="Gene3D" id="3.40.50.2300">
    <property type="match status" value="2"/>
</dbReference>
<evidence type="ECO:0000259" key="3">
    <source>
        <dbReference type="Pfam" id="PF13458"/>
    </source>
</evidence>
<comment type="similarity">
    <text evidence="1">Belongs to the leucine-binding protein family.</text>
</comment>
<organism evidence="4 5">
    <name type="scientific">Pseudomonas syringae pv. primulae</name>
    <dbReference type="NCBI Taxonomy" id="251707"/>
    <lineage>
        <taxon>Bacteria</taxon>
        <taxon>Pseudomonadati</taxon>
        <taxon>Pseudomonadota</taxon>
        <taxon>Gammaproteobacteria</taxon>
        <taxon>Pseudomonadales</taxon>
        <taxon>Pseudomonadaceae</taxon>
        <taxon>Pseudomonas</taxon>
    </lineage>
</organism>
<evidence type="ECO:0000256" key="2">
    <source>
        <dbReference type="ARBA" id="ARBA00022729"/>
    </source>
</evidence>
<evidence type="ECO:0000313" key="4">
    <source>
        <dbReference type="EMBL" id="RMR10212.1"/>
    </source>
</evidence>
<dbReference type="AlphaFoldDB" id="A0A3M4S5V0"/>
<gene>
    <name evidence="4" type="ORF">ALP92_03811</name>
</gene>
<feature type="domain" description="Leucine-binding protein" evidence="3">
    <location>
        <begin position="65"/>
        <end position="403"/>
    </location>
</feature>
<reference evidence="4 5" key="1">
    <citation type="submission" date="2018-08" db="EMBL/GenBank/DDBJ databases">
        <title>Recombination of ecologically and evolutionarily significant loci maintains genetic cohesion in the Pseudomonas syringae species complex.</title>
        <authorList>
            <person name="Dillon M."/>
            <person name="Thakur S."/>
            <person name="Almeida R.N.D."/>
            <person name="Weir B.S."/>
            <person name="Guttman D.S."/>
        </authorList>
    </citation>
    <scope>NUCLEOTIDE SEQUENCE [LARGE SCALE GENOMIC DNA]</scope>
    <source>
        <strain evidence="4 5">ICMP 8670</strain>
    </source>
</reference>
<dbReference type="Proteomes" id="UP000276615">
    <property type="component" value="Unassembled WGS sequence"/>
</dbReference>
<dbReference type="SUPFAM" id="SSF53822">
    <property type="entry name" value="Periplasmic binding protein-like I"/>
    <property type="match status" value="1"/>
</dbReference>
<comment type="caution">
    <text evidence="4">The sequence shown here is derived from an EMBL/GenBank/DDBJ whole genome shotgun (WGS) entry which is preliminary data.</text>
</comment>
<keyword evidence="2" id="KW-0732">Signal</keyword>
<dbReference type="InterPro" id="IPR028082">
    <property type="entry name" value="Peripla_BP_I"/>
</dbReference>
<evidence type="ECO:0000256" key="1">
    <source>
        <dbReference type="ARBA" id="ARBA00010062"/>
    </source>
</evidence>
<dbReference type="InterPro" id="IPR028081">
    <property type="entry name" value="Leu-bd"/>
</dbReference>
<accession>A0A3M4S5V0</accession>
<proteinExistence type="inferred from homology"/>
<sequence length="428" mass="45107">MPASLTLGLIESPLHKGVTMMKQIVFLTTAAILTLSLVGCDGGSVDKSSAPKDAAIKPTEKVLKIGLINQEKEQVSFPELSAAARATVKYINTELKGVSGTSIELEVCATGDSAESAVACATRFANESDVPFVINATYNSAAVNNVLLGKKAMFTFNASLSDSTTENLYTLDPGVLVPLQVMFDAAIEQNVKSVSVLITDDPETKQAVMPLLDIVAKRNSITIQNVVPVGGSIDMTAAVTAAQPEQTDALIMVLTNADQCIPMGQSLKALGVSKLVYSSETCAKSQIVSSGAVDNWYFQISSDGALSESSPGPDTIKFRDILKRYSEGEPDFGGTAGFAVTQIMAVKSLYDQVGPEDVTVDALNNILKAGWKSKPLTAPAVSCPGVAPFIGQCQRSMYLAQSQNGSLKLVLPEARTVDMTSFSSIVSQ</sequence>
<dbReference type="Pfam" id="PF13458">
    <property type="entry name" value="Peripla_BP_6"/>
    <property type="match status" value="1"/>
</dbReference>
<name>A0A3M4S5V0_9PSED</name>
<dbReference type="EMBL" id="RBRQ01000162">
    <property type="protein sequence ID" value="RMR10212.1"/>
    <property type="molecule type" value="Genomic_DNA"/>
</dbReference>
<evidence type="ECO:0000313" key="5">
    <source>
        <dbReference type="Proteomes" id="UP000276615"/>
    </source>
</evidence>
<protein>
    <recommendedName>
        <fullName evidence="3">Leucine-binding protein domain-containing protein</fullName>
    </recommendedName>
</protein>